<feature type="domain" description="ETS" evidence="3">
    <location>
        <begin position="113"/>
        <end position="133"/>
    </location>
</feature>
<gene>
    <name evidence="4" type="ORF">GEV33_012788</name>
</gene>
<dbReference type="AlphaFoldDB" id="A0A8J6H8F8"/>
<dbReference type="EMBL" id="JABDTM020027778">
    <property type="protein sequence ID" value="KAH0810004.1"/>
    <property type="molecule type" value="Genomic_DNA"/>
</dbReference>
<dbReference type="Gene3D" id="1.10.10.10">
    <property type="entry name" value="Winged helix-like DNA-binding domain superfamily/Winged helix DNA-binding domain"/>
    <property type="match status" value="1"/>
</dbReference>
<organism evidence="4 5">
    <name type="scientific">Tenebrio molitor</name>
    <name type="common">Yellow mealworm beetle</name>
    <dbReference type="NCBI Taxonomy" id="7067"/>
    <lineage>
        <taxon>Eukaryota</taxon>
        <taxon>Metazoa</taxon>
        <taxon>Ecdysozoa</taxon>
        <taxon>Arthropoda</taxon>
        <taxon>Hexapoda</taxon>
        <taxon>Insecta</taxon>
        <taxon>Pterygota</taxon>
        <taxon>Neoptera</taxon>
        <taxon>Endopterygota</taxon>
        <taxon>Coleoptera</taxon>
        <taxon>Polyphaga</taxon>
        <taxon>Cucujiformia</taxon>
        <taxon>Tenebrionidae</taxon>
        <taxon>Tenebrio</taxon>
    </lineage>
</organism>
<comment type="similarity">
    <text evidence="1">Belongs to the ETS family.</text>
</comment>
<dbReference type="SUPFAM" id="SSF46785">
    <property type="entry name" value="Winged helix' DNA-binding domain"/>
    <property type="match status" value="1"/>
</dbReference>
<dbReference type="GO" id="GO:0003700">
    <property type="term" value="F:DNA-binding transcription factor activity"/>
    <property type="evidence" value="ECO:0007669"/>
    <property type="project" value="InterPro"/>
</dbReference>
<evidence type="ECO:0000256" key="2">
    <source>
        <dbReference type="SAM" id="MobiDB-lite"/>
    </source>
</evidence>
<evidence type="ECO:0000259" key="3">
    <source>
        <dbReference type="PROSITE" id="PS50061"/>
    </source>
</evidence>
<reference evidence="4" key="1">
    <citation type="journal article" date="2020" name="J Insects Food Feed">
        <title>The yellow mealworm (Tenebrio molitor) genome: a resource for the emerging insects as food and feed industry.</title>
        <authorList>
            <person name="Eriksson T."/>
            <person name="Andere A."/>
            <person name="Kelstrup H."/>
            <person name="Emery V."/>
            <person name="Picard C."/>
        </authorList>
    </citation>
    <scope>NUCLEOTIDE SEQUENCE</scope>
    <source>
        <strain evidence="4">Stoneville</strain>
        <tissue evidence="4">Whole head</tissue>
    </source>
</reference>
<keyword evidence="5" id="KW-1185">Reference proteome</keyword>
<proteinExistence type="inferred from homology"/>
<reference evidence="4" key="2">
    <citation type="submission" date="2021-08" db="EMBL/GenBank/DDBJ databases">
        <authorList>
            <person name="Eriksson T."/>
        </authorList>
    </citation>
    <scope>NUCLEOTIDE SEQUENCE</scope>
    <source>
        <strain evidence="4">Stoneville</strain>
        <tissue evidence="4">Whole head</tissue>
    </source>
</reference>
<evidence type="ECO:0000256" key="1">
    <source>
        <dbReference type="ARBA" id="ARBA00005562"/>
    </source>
</evidence>
<dbReference type="Proteomes" id="UP000719412">
    <property type="component" value="Unassembled WGS sequence"/>
</dbReference>
<dbReference type="InterPro" id="IPR036388">
    <property type="entry name" value="WH-like_DNA-bd_sf"/>
</dbReference>
<sequence>MAALPEIPNSTLTFEFNQFGSKWHLLYYSSPAEPSEGILSRTIAIRLGEMGDTEVVSLAGQESRPGLPSSGPGEHRRLPHPPDSADAVLIDFAITSSPTPVTVLPFLTLHRIYYYDKNIMTKVHGKRYAYKFDFQGLAAATQPATSDPSSYKYQSELFMSSYHHSAKLGSFMSPHAVVPSSAEGRNNAQSRHYVIKGMQVLLPLHDCVLTGGFIDTFCLKATTE</sequence>
<protein>
    <recommendedName>
        <fullName evidence="3">ETS domain-containing protein</fullName>
    </recommendedName>
</protein>
<accession>A0A8J6H8F8</accession>
<evidence type="ECO:0000313" key="4">
    <source>
        <dbReference type="EMBL" id="KAH0810004.1"/>
    </source>
</evidence>
<comment type="caution">
    <text evidence="4">The sequence shown here is derived from an EMBL/GenBank/DDBJ whole genome shotgun (WGS) entry which is preliminary data.</text>
</comment>
<name>A0A8J6H8F8_TENMO</name>
<dbReference type="GO" id="GO:0043565">
    <property type="term" value="F:sequence-specific DNA binding"/>
    <property type="evidence" value="ECO:0007669"/>
    <property type="project" value="InterPro"/>
</dbReference>
<dbReference type="InterPro" id="IPR000418">
    <property type="entry name" value="Ets_dom"/>
</dbReference>
<dbReference type="PROSITE" id="PS50061">
    <property type="entry name" value="ETS_DOMAIN_3"/>
    <property type="match status" value="1"/>
</dbReference>
<evidence type="ECO:0000313" key="5">
    <source>
        <dbReference type="Proteomes" id="UP000719412"/>
    </source>
</evidence>
<dbReference type="InterPro" id="IPR036390">
    <property type="entry name" value="WH_DNA-bd_sf"/>
</dbReference>
<feature type="region of interest" description="Disordered" evidence="2">
    <location>
        <begin position="60"/>
        <end position="81"/>
    </location>
</feature>